<evidence type="ECO:0000256" key="7">
    <source>
        <dbReference type="SAM" id="SignalP"/>
    </source>
</evidence>
<evidence type="ECO:0000256" key="1">
    <source>
        <dbReference type="ARBA" id="ARBA00004613"/>
    </source>
</evidence>
<keyword evidence="3" id="KW-0964">Secreted</keyword>
<dbReference type="GO" id="GO:0042811">
    <property type="term" value="P:pheromone biosynthetic process"/>
    <property type="evidence" value="ECO:0007669"/>
    <property type="project" value="InterPro"/>
</dbReference>
<dbReference type="InterPro" id="IPR008730">
    <property type="entry name" value="PBAN"/>
</dbReference>
<evidence type="ECO:0000256" key="6">
    <source>
        <dbReference type="ARBA" id="ARBA00023320"/>
    </source>
</evidence>
<evidence type="ECO:0000313" key="8">
    <source>
        <dbReference type="EMBL" id="QDK59915.1"/>
    </source>
</evidence>
<dbReference type="GO" id="GO:0005576">
    <property type="term" value="C:extracellular region"/>
    <property type="evidence" value="ECO:0007669"/>
    <property type="project" value="UniProtKB-SubCell"/>
</dbReference>
<dbReference type="AlphaFoldDB" id="A0A514YLN8"/>
<evidence type="ECO:0000256" key="2">
    <source>
        <dbReference type="ARBA" id="ARBA00007714"/>
    </source>
</evidence>
<keyword evidence="6" id="KW-0527">Neuropeptide</keyword>
<evidence type="ECO:0000256" key="5">
    <source>
        <dbReference type="ARBA" id="ARBA00022815"/>
    </source>
</evidence>
<dbReference type="InterPro" id="IPR001484">
    <property type="entry name" value="Pyrokinin_CS"/>
</dbReference>
<dbReference type="GO" id="GO:0005184">
    <property type="term" value="F:neuropeptide hormone activity"/>
    <property type="evidence" value="ECO:0007669"/>
    <property type="project" value="InterPro"/>
</dbReference>
<dbReference type="PROSITE" id="PS00539">
    <property type="entry name" value="PYROKININ"/>
    <property type="match status" value="1"/>
</dbReference>
<organism evidence="8">
    <name type="scientific">Cydia pomonella</name>
    <name type="common">Codling moth</name>
    <dbReference type="NCBI Taxonomy" id="82600"/>
    <lineage>
        <taxon>Eukaryota</taxon>
        <taxon>Metazoa</taxon>
        <taxon>Ecdysozoa</taxon>
        <taxon>Arthropoda</taxon>
        <taxon>Hexapoda</taxon>
        <taxon>Insecta</taxon>
        <taxon>Pterygota</taxon>
        <taxon>Neoptera</taxon>
        <taxon>Endopterygota</taxon>
        <taxon>Lepidoptera</taxon>
        <taxon>Glossata</taxon>
        <taxon>Ditrysia</taxon>
        <taxon>Tortricoidea</taxon>
        <taxon>Tortricidae</taxon>
        <taxon>Olethreutinae</taxon>
        <taxon>Grapholitini</taxon>
        <taxon>Cydia</taxon>
    </lineage>
</organism>
<dbReference type="RefSeq" id="XP_061727374.1">
    <property type="nucleotide sequence ID" value="XM_061871390.1"/>
</dbReference>
<dbReference type="EMBL" id="MK773847">
    <property type="protein sequence ID" value="QDK59915.1"/>
    <property type="molecule type" value="mRNA"/>
</dbReference>
<reference evidence="8" key="1">
    <citation type="journal article" date="2019" name="Arch. Insect Biochem. Physiol.">
        <title>Neuropeptides and peptide hormones identified in codling moth, Cydia pomonella (Lepidoptera: Tortricidae).</title>
        <authorList>
            <person name="Garczynski S.F."/>
            <person name="Hendrickson C.A."/>
            <person name="Harper A."/>
            <person name="Unruh T.R."/>
            <person name="Dhingra A."/>
            <person name="Ahn S.J."/>
            <person name="Choi M.Y."/>
        </authorList>
    </citation>
    <scope>NUCLEOTIDE SEQUENCE</scope>
</reference>
<protein>
    <submittedName>
        <fullName evidence="8">Pyrokinin</fullName>
    </submittedName>
</protein>
<sequence>MFLQINKVVLLIVFNIFLMVTGDNYKDDTMDRTAKNGRARVVFTPIRGKRMFPDNRDTLLRMLEAADALKYYYDQLPYYDPQADDQEAKVTKKVIFTPKLGRSSDDAFEKRGYENDFTPRLGRQADAVTASDEVYRQDASIDGRSKYFSPRLGRTVELTPRLGRAYNYELYPSKVRIARSTNGTKS</sequence>
<comment type="subcellular location">
    <subcellularLocation>
        <location evidence="1">Secreted</location>
    </subcellularLocation>
</comment>
<name>A0A514YLN8_CYDPO</name>
<dbReference type="GeneID" id="133532634"/>
<keyword evidence="7" id="KW-0732">Signal</keyword>
<feature type="signal peptide" evidence="7">
    <location>
        <begin position="1"/>
        <end position="22"/>
    </location>
</feature>
<proteinExistence type="evidence at transcript level"/>
<accession>A0A514YLN8</accession>
<keyword evidence="5" id="KW-0027">Amidation</keyword>
<dbReference type="GO" id="GO:0007218">
    <property type="term" value="P:neuropeptide signaling pathway"/>
    <property type="evidence" value="ECO:0007669"/>
    <property type="project" value="UniProtKB-KW"/>
</dbReference>
<evidence type="ECO:0000256" key="4">
    <source>
        <dbReference type="ARBA" id="ARBA00022702"/>
    </source>
</evidence>
<evidence type="ECO:0000256" key="3">
    <source>
        <dbReference type="ARBA" id="ARBA00022525"/>
    </source>
</evidence>
<dbReference type="Pfam" id="PF05874">
    <property type="entry name" value="PBAN"/>
    <property type="match status" value="1"/>
</dbReference>
<comment type="similarity">
    <text evidence="2">Belongs to the pyrokinin family.</text>
</comment>
<feature type="chain" id="PRO_5021805287" evidence="7">
    <location>
        <begin position="23"/>
        <end position="186"/>
    </location>
</feature>
<keyword evidence="4" id="KW-0372">Hormone</keyword>
<dbReference type="CTD" id="692749"/>